<evidence type="ECO:0000256" key="1">
    <source>
        <dbReference type="ARBA" id="ARBA00001974"/>
    </source>
</evidence>
<feature type="domain" description="FAD/NAD(P)-binding" evidence="5">
    <location>
        <begin position="7"/>
        <end position="298"/>
    </location>
</feature>
<reference evidence="7 8" key="1">
    <citation type="submission" date="2017-03" db="EMBL/GenBank/DDBJ databases">
        <authorList>
            <person name="Afonso C.L."/>
            <person name="Miller P.J."/>
            <person name="Scott M.A."/>
            <person name="Spackman E."/>
            <person name="Goraichik I."/>
            <person name="Dimitrov K.M."/>
            <person name="Suarez D.L."/>
            <person name="Swayne D.E."/>
        </authorList>
    </citation>
    <scope>NUCLEOTIDE SEQUENCE [LARGE SCALE GENOMIC DNA]</scope>
    <source>
        <strain evidence="7 8">CECT 7691</strain>
    </source>
</reference>
<evidence type="ECO:0000313" key="7">
    <source>
        <dbReference type="EMBL" id="SLN71934.1"/>
    </source>
</evidence>
<feature type="domain" description="Reductase C-terminal" evidence="6">
    <location>
        <begin position="317"/>
        <end position="386"/>
    </location>
</feature>
<keyword evidence="4 7" id="KW-0560">Oxidoreductase</keyword>
<dbReference type="InterPro" id="IPR016156">
    <property type="entry name" value="FAD/NAD-linked_Rdtase_dimer_sf"/>
</dbReference>
<evidence type="ECO:0000256" key="2">
    <source>
        <dbReference type="ARBA" id="ARBA00022630"/>
    </source>
</evidence>
<dbReference type="InParanoid" id="A0A1Y5TYU1"/>
<dbReference type="Proteomes" id="UP000193200">
    <property type="component" value="Unassembled WGS sequence"/>
</dbReference>
<accession>A0A1Y5TYU1</accession>
<dbReference type="PANTHER" id="PTHR43557:SF2">
    <property type="entry name" value="RIESKE DOMAIN-CONTAINING PROTEIN-RELATED"/>
    <property type="match status" value="1"/>
</dbReference>
<keyword evidence="3" id="KW-0274">FAD</keyword>
<gene>
    <name evidence="7" type="primary">thcD_2</name>
    <name evidence="7" type="ORF">OCH7691_03413</name>
</gene>
<dbReference type="Pfam" id="PF14759">
    <property type="entry name" value="Reductase_C"/>
    <property type="match status" value="1"/>
</dbReference>
<comment type="cofactor">
    <cofactor evidence="1">
        <name>FAD</name>
        <dbReference type="ChEBI" id="CHEBI:57692"/>
    </cofactor>
</comment>
<dbReference type="OrthoDB" id="7809559at2"/>
<name>A0A1Y5TYU1_9PROT</name>
<sequence>MTPPPHRIAIVGASAAGLSTCQALRDNGYAGEIALIGAEPEPPYDRPPLSKTRSDTVACLTDVALADEAELGRLDLDLRLGTAASRLDVEGRQVILDSGTAIAWDACVIATGAAPVTLPGNGMTLRTLDDAARIGAALRAARHVTIIGAGVLGCELAALARQAGVAVTVLDPQAGPMLDRVGRQVSKRLKALHQGHGVAFHFGNGVETIQGNDAHGYTVATSDGTRLETDRVLVAIGCRPTVGWLADSGLTLDNGVFCNAFCEAAPGIYAAGDVANWHNPRFGRQMRIEHRMNATEQGMAVAANILGARRVFDPIPFFWSDQYDAKIQVHGVIDGSCDEDLLETNSQNGGFVIAYSRNGTVDGVLGWNMARALRKARALVGQDRSAVITQFART</sequence>
<organism evidence="7 8">
    <name type="scientific">Oceanibacterium hippocampi</name>
    <dbReference type="NCBI Taxonomy" id="745714"/>
    <lineage>
        <taxon>Bacteria</taxon>
        <taxon>Pseudomonadati</taxon>
        <taxon>Pseudomonadota</taxon>
        <taxon>Alphaproteobacteria</taxon>
        <taxon>Sneathiellales</taxon>
        <taxon>Sneathiellaceae</taxon>
        <taxon>Oceanibacterium</taxon>
    </lineage>
</organism>
<evidence type="ECO:0000313" key="8">
    <source>
        <dbReference type="Proteomes" id="UP000193200"/>
    </source>
</evidence>
<protein>
    <submittedName>
        <fullName evidence="7">Rhodocoxin reductase</fullName>
        <ecNumber evidence="7">1.18.1.-</ecNumber>
    </submittedName>
</protein>
<dbReference type="InterPro" id="IPR028202">
    <property type="entry name" value="Reductase_C"/>
</dbReference>
<evidence type="ECO:0000259" key="5">
    <source>
        <dbReference type="Pfam" id="PF07992"/>
    </source>
</evidence>
<dbReference type="InterPro" id="IPR050446">
    <property type="entry name" value="FAD-oxidoreductase/Apoptosis"/>
</dbReference>
<dbReference type="PANTHER" id="PTHR43557">
    <property type="entry name" value="APOPTOSIS-INDUCING FACTOR 1"/>
    <property type="match status" value="1"/>
</dbReference>
<dbReference type="Gene3D" id="3.50.50.60">
    <property type="entry name" value="FAD/NAD(P)-binding domain"/>
    <property type="match status" value="2"/>
</dbReference>
<dbReference type="Pfam" id="PF07992">
    <property type="entry name" value="Pyr_redox_2"/>
    <property type="match status" value="1"/>
</dbReference>
<dbReference type="PRINTS" id="PR00469">
    <property type="entry name" value="PNDRDTASEII"/>
</dbReference>
<dbReference type="InterPro" id="IPR036188">
    <property type="entry name" value="FAD/NAD-bd_sf"/>
</dbReference>
<evidence type="ECO:0000256" key="4">
    <source>
        <dbReference type="ARBA" id="ARBA00023002"/>
    </source>
</evidence>
<dbReference type="GO" id="GO:0005737">
    <property type="term" value="C:cytoplasm"/>
    <property type="evidence" value="ECO:0007669"/>
    <property type="project" value="TreeGrafter"/>
</dbReference>
<dbReference type="AlphaFoldDB" id="A0A1Y5TYU1"/>
<dbReference type="EMBL" id="FWFR01000003">
    <property type="protein sequence ID" value="SLN71934.1"/>
    <property type="molecule type" value="Genomic_DNA"/>
</dbReference>
<dbReference type="Gene3D" id="3.30.390.30">
    <property type="match status" value="1"/>
</dbReference>
<dbReference type="InterPro" id="IPR023753">
    <property type="entry name" value="FAD/NAD-binding_dom"/>
</dbReference>
<evidence type="ECO:0000256" key="3">
    <source>
        <dbReference type="ARBA" id="ARBA00022827"/>
    </source>
</evidence>
<dbReference type="SUPFAM" id="SSF55424">
    <property type="entry name" value="FAD/NAD-linked reductases, dimerisation (C-terminal) domain"/>
    <property type="match status" value="1"/>
</dbReference>
<dbReference type="RefSeq" id="WP_085884760.1">
    <property type="nucleotide sequence ID" value="NZ_FWFR01000003.1"/>
</dbReference>
<dbReference type="EC" id="1.18.1.-" evidence="7"/>
<dbReference type="GO" id="GO:0016651">
    <property type="term" value="F:oxidoreductase activity, acting on NAD(P)H"/>
    <property type="evidence" value="ECO:0007669"/>
    <property type="project" value="TreeGrafter"/>
</dbReference>
<keyword evidence="8" id="KW-1185">Reference proteome</keyword>
<dbReference type="PRINTS" id="PR00368">
    <property type="entry name" value="FADPNR"/>
</dbReference>
<proteinExistence type="predicted"/>
<evidence type="ECO:0000259" key="6">
    <source>
        <dbReference type="Pfam" id="PF14759"/>
    </source>
</evidence>
<keyword evidence="2" id="KW-0285">Flavoprotein</keyword>
<dbReference type="SUPFAM" id="SSF51905">
    <property type="entry name" value="FAD/NAD(P)-binding domain"/>
    <property type="match status" value="1"/>
</dbReference>